<evidence type="ECO:0000313" key="11">
    <source>
        <dbReference type="EMBL" id="UNI18720.1"/>
    </source>
</evidence>
<dbReference type="GO" id="GO:0005634">
    <property type="term" value="C:nucleus"/>
    <property type="evidence" value="ECO:0007669"/>
    <property type="project" value="UniProtKB-SubCell"/>
</dbReference>
<dbReference type="InterPro" id="IPR021644">
    <property type="entry name" value="CAF-1_p150_acidic"/>
</dbReference>
<evidence type="ECO:0008006" key="13">
    <source>
        <dbReference type="Google" id="ProtNLM"/>
    </source>
</evidence>
<evidence type="ECO:0000256" key="1">
    <source>
        <dbReference type="ARBA" id="ARBA00004123"/>
    </source>
</evidence>
<evidence type="ECO:0000313" key="12">
    <source>
        <dbReference type="Proteomes" id="UP000829364"/>
    </source>
</evidence>
<feature type="region of interest" description="Disordered" evidence="7">
    <location>
        <begin position="153"/>
        <end position="379"/>
    </location>
</feature>
<keyword evidence="2" id="KW-0235">DNA replication</keyword>
<keyword evidence="12" id="KW-1185">Reference proteome</keyword>
<feature type="compositionally biased region" description="Acidic residues" evidence="7">
    <location>
        <begin position="537"/>
        <end position="574"/>
    </location>
</feature>
<keyword evidence="4" id="KW-0143">Chaperone</keyword>
<gene>
    <name evidence="11" type="ORF">JDV02_004973</name>
</gene>
<dbReference type="InterPro" id="IPR022043">
    <property type="entry name" value="CAF1A_DD"/>
</dbReference>
<feature type="compositionally biased region" description="Basic and acidic residues" evidence="7">
    <location>
        <begin position="235"/>
        <end position="282"/>
    </location>
</feature>
<dbReference type="PANTHER" id="PTHR15272">
    <property type="entry name" value="CHROMATIN ASSEMBLY FACTOR 1 SUBUNIT A CAF-1 SUBUNIT A"/>
    <property type="match status" value="1"/>
</dbReference>
<dbReference type="Proteomes" id="UP000829364">
    <property type="component" value="Chromosome 4"/>
</dbReference>
<evidence type="ECO:0000256" key="5">
    <source>
        <dbReference type="ARBA" id="ARBA00023204"/>
    </source>
</evidence>
<keyword evidence="3" id="KW-0227">DNA damage</keyword>
<feature type="domain" description="Chromatin assembly factor 1 subunit Cac1-like C-terminal" evidence="10">
    <location>
        <begin position="689"/>
        <end position="744"/>
    </location>
</feature>
<evidence type="ECO:0000259" key="8">
    <source>
        <dbReference type="Pfam" id="PF11600"/>
    </source>
</evidence>
<dbReference type="GO" id="GO:0006334">
    <property type="term" value="P:nucleosome assembly"/>
    <property type="evidence" value="ECO:0007669"/>
    <property type="project" value="TreeGrafter"/>
</dbReference>
<comment type="subcellular location">
    <subcellularLocation>
        <location evidence="1">Nucleus</location>
    </subcellularLocation>
</comment>
<name>A0A9Q8QFK4_9HYPO</name>
<feature type="domain" description="Chromatin assembly factor 1 subunit A dimerization" evidence="9">
    <location>
        <begin position="493"/>
        <end position="568"/>
    </location>
</feature>
<dbReference type="Pfam" id="PF11600">
    <property type="entry name" value="CAF1A_acidic"/>
    <property type="match status" value="1"/>
</dbReference>
<keyword evidence="5" id="KW-0234">DNA repair</keyword>
<reference evidence="11" key="1">
    <citation type="submission" date="2021-11" db="EMBL/GenBank/DDBJ databases">
        <title>Purpureocillium_takamizusanense_genome.</title>
        <authorList>
            <person name="Nguyen N.-H."/>
        </authorList>
    </citation>
    <scope>NUCLEOTIDE SEQUENCE</scope>
    <source>
        <strain evidence="11">PT3</strain>
    </source>
</reference>
<dbReference type="OrthoDB" id="79480at2759"/>
<dbReference type="InterPro" id="IPR048800">
    <property type="entry name" value="Cac1-like_C"/>
</dbReference>
<evidence type="ECO:0000256" key="7">
    <source>
        <dbReference type="SAM" id="MobiDB-lite"/>
    </source>
</evidence>
<dbReference type="GO" id="GO:0006260">
    <property type="term" value="P:DNA replication"/>
    <property type="evidence" value="ECO:0007669"/>
    <property type="project" value="UniProtKB-KW"/>
</dbReference>
<keyword evidence="6" id="KW-0539">Nucleus</keyword>
<dbReference type="GeneID" id="72066923"/>
<dbReference type="CDD" id="cd22249">
    <property type="entry name" value="UDM1_RNF168_RNF169-like"/>
    <property type="match status" value="1"/>
</dbReference>
<dbReference type="RefSeq" id="XP_047842201.1">
    <property type="nucleotide sequence ID" value="XM_047986221.1"/>
</dbReference>
<dbReference type="PANTHER" id="PTHR15272:SF0">
    <property type="entry name" value="CHROMATIN ASSEMBLY FACTOR 1 SUBUNIT A"/>
    <property type="match status" value="1"/>
</dbReference>
<sequence length="753" mass="83072">MRPVTNCYRSGHATAPHGPLRVERASLSPRASILCHLFVHPHSFVVRERSTYESTCAHPFLSDADTVTFFSCFLATRRLLLTTTAHDQHGIFDSNLITRGSPAANSCYPLASMPLFTMDPNIQESEAAGRKRSHDEFAADIVKAEEGSAAKSAFTGTVRPTGDSLLAPISGNLVQSSPHGSPALTNTGSSTPVRNSPSPLTPTKSASATLPKKTTPSSSLSTTASAKPAAKSKKLTPEEKAAREAAREKEVAERKKEKEQQAALKAAEKAAEKAKLDEERAAKAAIKAVEQAKLEEEKAARAKEREEKRMKKEAEDRVKAEKRRQKEEEKKRAQEELEKKERQQMRLNFFVSSKKSDDAQGTKPVSPQKPAVADSKPPRSAYEKLFRPFYVRENTRLAPSASSMDEETRDAKCRILDEYITGQRVHECKAGAFDSVELLSLPCKPPRRGKLHHPVRHIMEKAFKEAEKTGTTGGSAENTLETVRKQLSRVPMKVIAFSQDVRPAYYGTVTFKPFAMGPGNMHKLARRTTDRRSPLDYDYDSEAEWQDEEGEDVDVDDDDEDLDDEDDMDGFLDDSEDAGLARRIFANTMEPESTGLCFEDHNRLGPNRAVYEHKMEFIHEGLSHTWGIDPWSGQYWETEQKSKAGKGTQPGEGPGKMAPPPTPANAFAALGANSGAAPGPVKLVKSELLNDVKRAILDNKALSKAGTIDFIFHQLRGNVSRAEVKNTVELVAEKTGTGRTKEWSLRPGHEISL</sequence>
<feature type="compositionally biased region" description="Polar residues" evidence="7">
    <location>
        <begin position="172"/>
        <end position="206"/>
    </location>
</feature>
<dbReference type="GO" id="GO:0033186">
    <property type="term" value="C:CAF-1 complex"/>
    <property type="evidence" value="ECO:0007669"/>
    <property type="project" value="TreeGrafter"/>
</dbReference>
<feature type="compositionally biased region" description="Basic and acidic residues" evidence="7">
    <location>
        <begin position="290"/>
        <end position="344"/>
    </location>
</feature>
<dbReference type="GO" id="GO:0006281">
    <property type="term" value="P:DNA repair"/>
    <property type="evidence" value="ECO:0007669"/>
    <property type="project" value="UniProtKB-KW"/>
</dbReference>
<dbReference type="KEGG" id="ptkz:JDV02_004973"/>
<organism evidence="11 12">
    <name type="scientific">Purpureocillium takamizusanense</name>
    <dbReference type="NCBI Taxonomy" id="2060973"/>
    <lineage>
        <taxon>Eukaryota</taxon>
        <taxon>Fungi</taxon>
        <taxon>Dikarya</taxon>
        <taxon>Ascomycota</taxon>
        <taxon>Pezizomycotina</taxon>
        <taxon>Sordariomycetes</taxon>
        <taxon>Hypocreomycetidae</taxon>
        <taxon>Hypocreales</taxon>
        <taxon>Ophiocordycipitaceae</taxon>
        <taxon>Purpureocillium</taxon>
    </lineage>
</organism>
<feature type="region of interest" description="Disordered" evidence="7">
    <location>
        <begin position="525"/>
        <end position="574"/>
    </location>
</feature>
<evidence type="ECO:0000256" key="3">
    <source>
        <dbReference type="ARBA" id="ARBA00022763"/>
    </source>
</evidence>
<feature type="compositionally biased region" description="Low complexity" evidence="7">
    <location>
        <begin position="207"/>
        <end position="229"/>
    </location>
</feature>
<proteinExistence type="predicted"/>
<dbReference type="AlphaFoldDB" id="A0A9Q8QFK4"/>
<evidence type="ECO:0000256" key="6">
    <source>
        <dbReference type="ARBA" id="ARBA00023242"/>
    </source>
</evidence>
<feature type="region of interest" description="Disordered" evidence="7">
    <location>
        <begin position="639"/>
        <end position="664"/>
    </location>
</feature>
<evidence type="ECO:0000259" key="10">
    <source>
        <dbReference type="Pfam" id="PF21796"/>
    </source>
</evidence>
<feature type="domain" description="Chromatin assembly factor 1 p150 subunit acidic region" evidence="8">
    <location>
        <begin position="243"/>
        <end position="395"/>
    </location>
</feature>
<dbReference type="Pfam" id="PF12253">
    <property type="entry name" value="CAF1A_dimeriz"/>
    <property type="match status" value="1"/>
</dbReference>
<protein>
    <recommendedName>
        <fullName evidence="13">Chromatin assembly factor 1 subunit A</fullName>
    </recommendedName>
</protein>
<evidence type="ECO:0000256" key="4">
    <source>
        <dbReference type="ARBA" id="ARBA00023186"/>
    </source>
</evidence>
<evidence type="ECO:0000256" key="2">
    <source>
        <dbReference type="ARBA" id="ARBA00022705"/>
    </source>
</evidence>
<dbReference type="Pfam" id="PF21796">
    <property type="entry name" value="Cac1_C"/>
    <property type="match status" value="1"/>
</dbReference>
<evidence type="ECO:0000259" key="9">
    <source>
        <dbReference type="Pfam" id="PF12253"/>
    </source>
</evidence>
<dbReference type="EMBL" id="CP086357">
    <property type="protein sequence ID" value="UNI18720.1"/>
    <property type="molecule type" value="Genomic_DNA"/>
</dbReference>
<accession>A0A9Q8QFK4</accession>